<organism evidence="8 9">
    <name type="scientific">Candidatus Methylophosphatis roskildensis</name>
    <dbReference type="NCBI Taxonomy" id="2899263"/>
    <lineage>
        <taxon>Bacteria</taxon>
        <taxon>Pseudomonadati</taxon>
        <taxon>Pseudomonadota</taxon>
        <taxon>Betaproteobacteria</taxon>
        <taxon>Nitrosomonadales</taxon>
        <taxon>Sterolibacteriaceae</taxon>
        <taxon>Candidatus Methylophosphatis</taxon>
    </lineage>
</organism>
<gene>
    <name evidence="8" type="ORF">IPH26_07440</name>
</gene>
<dbReference type="Proteomes" id="UP000807785">
    <property type="component" value="Unassembled WGS sequence"/>
</dbReference>
<evidence type="ECO:0000256" key="3">
    <source>
        <dbReference type="ARBA" id="ARBA00022475"/>
    </source>
</evidence>
<keyword evidence="3" id="KW-1003">Cell membrane</keyword>
<dbReference type="AlphaFoldDB" id="A0A9D7E2Z5"/>
<comment type="caution">
    <text evidence="8">The sequence shown here is derived from an EMBL/GenBank/DDBJ whole genome shotgun (WGS) entry which is preliminary data.</text>
</comment>
<dbReference type="Pfam" id="PF13440">
    <property type="entry name" value="Polysacc_synt_3"/>
    <property type="match status" value="1"/>
</dbReference>
<dbReference type="GO" id="GO:0005886">
    <property type="term" value="C:plasma membrane"/>
    <property type="evidence" value="ECO:0007669"/>
    <property type="project" value="UniProtKB-SubCell"/>
</dbReference>
<protein>
    <submittedName>
        <fullName evidence="8">Lipopolysaccharide biosynthesis protein</fullName>
    </submittedName>
</protein>
<evidence type="ECO:0000256" key="5">
    <source>
        <dbReference type="ARBA" id="ARBA00022989"/>
    </source>
</evidence>
<comment type="subcellular location">
    <subcellularLocation>
        <location evidence="1">Cell membrane</location>
        <topology evidence="1">Multi-pass membrane protein</topology>
    </subcellularLocation>
</comment>
<evidence type="ECO:0000256" key="1">
    <source>
        <dbReference type="ARBA" id="ARBA00004651"/>
    </source>
</evidence>
<dbReference type="PANTHER" id="PTHR30250:SF10">
    <property type="entry name" value="LIPOPOLYSACCHARIDE BIOSYNTHESIS PROTEIN WZXC"/>
    <property type="match status" value="1"/>
</dbReference>
<feature type="transmembrane region" description="Helical" evidence="7">
    <location>
        <begin position="282"/>
        <end position="309"/>
    </location>
</feature>
<feature type="transmembrane region" description="Helical" evidence="7">
    <location>
        <begin position="357"/>
        <end position="373"/>
    </location>
</feature>
<feature type="transmembrane region" description="Helical" evidence="7">
    <location>
        <begin position="81"/>
        <end position="101"/>
    </location>
</feature>
<feature type="transmembrane region" description="Helical" evidence="7">
    <location>
        <begin position="12"/>
        <end position="37"/>
    </location>
</feature>
<comment type="similarity">
    <text evidence="2">Belongs to the polysaccharide synthase family.</text>
</comment>
<evidence type="ECO:0000256" key="6">
    <source>
        <dbReference type="ARBA" id="ARBA00023136"/>
    </source>
</evidence>
<dbReference type="InterPro" id="IPR050833">
    <property type="entry name" value="Poly_Biosynth_Transport"/>
</dbReference>
<evidence type="ECO:0000313" key="8">
    <source>
        <dbReference type="EMBL" id="MBK6972783.1"/>
    </source>
</evidence>
<evidence type="ECO:0000256" key="2">
    <source>
        <dbReference type="ARBA" id="ARBA00007430"/>
    </source>
</evidence>
<name>A0A9D7E2Z5_9PROT</name>
<evidence type="ECO:0000313" key="9">
    <source>
        <dbReference type="Proteomes" id="UP000807785"/>
    </source>
</evidence>
<keyword evidence="5 7" id="KW-1133">Transmembrane helix</keyword>
<evidence type="ECO:0000256" key="7">
    <source>
        <dbReference type="SAM" id="Phobius"/>
    </source>
</evidence>
<keyword evidence="6 7" id="KW-0472">Membrane</keyword>
<feature type="transmembrane region" description="Helical" evidence="7">
    <location>
        <begin position="113"/>
        <end position="135"/>
    </location>
</feature>
<dbReference type="PANTHER" id="PTHR30250">
    <property type="entry name" value="PST FAMILY PREDICTED COLANIC ACID TRANSPORTER"/>
    <property type="match status" value="1"/>
</dbReference>
<dbReference type="EMBL" id="JADJEV010000003">
    <property type="protein sequence ID" value="MBK6972783.1"/>
    <property type="molecule type" value="Genomic_DNA"/>
</dbReference>
<feature type="transmembrane region" description="Helical" evidence="7">
    <location>
        <begin position="43"/>
        <end position="69"/>
    </location>
</feature>
<feature type="transmembrane region" description="Helical" evidence="7">
    <location>
        <begin position="409"/>
        <end position="432"/>
    </location>
</feature>
<feature type="transmembrane region" description="Helical" evidence="7">
    <location>
        <begin position="379"/>
        <end position="397"/>
    </location>
</feature>
<evidence type="ECO:0000256" key="4">
    <source>
        <dbReference type="ARBA" id="ARBA00022692"/>
    </source>
</evidence>
<reference evidence="8" key="1">
    <citation type="submission" date="2020-10" db="EMBL/GenBank/DDBJ databases">
        <title>Connecting structure to function with the recovery of over 1000 high-quality activated sludge metagenome-assembled genomes encoding full-length rRNA genes using long-read sequencing.</title>
        <authorList>
            <person name="Singleton C.M."/>
            <person name="Petriglieri F."/>
            <person name="Kristensen J.M."/>
            <person name="Kirkegaard R.H."/>
            <person name="Michaelsen T.Y."/>
            <person name="Andersen M.H."/>
            <person name="Karst S.M."/>
            <person name="Dueholm M.S."/>
            <person name="Nielsen P.H."/>
            <person name="Albertsen M."/>
        </authorList>
    </citation>
    <scope>NUCLEOTIDE SEQUENCE</scope>
    <source>
        <strain evidence="8">Bjer_18-Q3-R1-45_BAT3C.347</strain>
    </source>
</reference>
<sequence>MPSSIQRKMAGGAVWMVLLALVERSLGLISMLILARLLGPTDFGVVGMALSFIVMAQLMSTFGFDIALIHDQDATESHYHTAWTFNVLIGVVILLVMLAAAGPISAFYSHPEVFPVVCVLALGPLIGGLENIGVVAFRKDLDFRKEFLFQISRKIIGFCVTVPLAFWLRNYWALVAGTLAARLAGTAVSYLSHPFRPRLSFAKTASLLRFSGWLLLNNSLGFLKERLSDFIVGRQLGAGALGLYNVSYEFSHLPTTEIGAPINRALLPGFAKLSEPGAVQSAYVNAMGMLAIVAIPAAVGISAVAHFFIPVVLGGKWIDGVPLMEVLSISGAFLMFQSSICSILISKGFPSTATRTNAFFVALLLALMLLLTPRFGALGAAYAVLATTTSTMPAYVDQLRLRIGVPISAFVYALARPATAAAGMFLVIRAALPHYSTALPALHAAAWLVTGVVLGTITYVFFVSMLWFAAGRPPGAERLILDTSRRRLVRLFSKRRVVQLKFRHSRPLRNAVGIAGAQKCFRENAKNG</sequence>
<accession>A0A9D7E2Z5</accession>
<dbReference type="CDD" id="cd13127">
    <property type="entry name" value="MATE_tuaB_like"/>
    <property type="match status" value="1"/>
</dbReference>
<proteinExistence type="inferred from homology"/>
<keyword evidence="4 7" id="KW-0812">Transmembrane</keyword>
<feature type="transmembrane region" description="Helical" evidence="7">
    <location>
        <begin position="321"/>
        <end position="345"/>
    </location>
</feature>
<feature type="transmembrane region" description="Helical" evidence="7">
    <location>
        <begin position="444"/>
        <end position="469"/>
    </location>
</feature>